<dbReference type="RefSeq" id="WP_097643497.1">
    <property type="nucleotide sequence ID" value="NZ_NQWI01000024.1"/>
</dbReference>
<evidence type="ECO:0000256" key="4">
    <source>
        <dbReference type="ARBA" id="ARBA00022691"/>
    </source>
</evidence>
<keyword evidence="3" id="KW-0808">Transferase</keyword>
<dbReference type="PANTHER" id="PTHR33841">
    <property type="entry name" value="DNA METHYLTRANSFERASE YEEA-RELATED"/>
    <property type="match status" value="1"/>
</dbReference>
<dbReference type="GO" id="GO:0032259">
    <property type="term" value="P:methylation"/>
    <property type="evidence" value="ECO:0007669"/>
    <property type="project" value="UniProtKB-KW"/>
</dbReference>
<proteinExistence type="predicted"/>
<keyword evidence="4" id="KW-0949">S-adenosyl-L-methionine</keyword>
<dbReference type="InterPro" id="IPR050953">
    <property type="entry name" value="N4_N6_ade-DNA_methylase"/>
</dbReference>
<dbReference type="Pfam" id="PF07669">
    <property type="entry name" value="Eco57I"/>
    <property type="match status" value="1"/>
</dbReference>
<dbReference type="Gene3D" id="3.40.50.150">
    <property type="entry name" value="Vaccinia Virus protein VP39"/>
    <property type="match status" value="1"/>
</dbReference>
<comment type="catalytic activity">
    <reaction evidence="5">
        <text>a 2'-deoxyadenosine in DNA + S-adenosyl-L-methionine = an N(6)-methyl-2'-deoxyadenosine in DNA + S-adenosyl-L-homocysteine + H(+)</text>
        <dbReference type="Rhea" id="RHEA:15197"/>
        <dbReference type="Rhea" id="RHEA-COMP:12418"/>
        <dbReference type="Rhea" id="RHEA-COMP:12419"/>
        <dbReference type="ChEBI" id="CHEBI:15378"/>
        <dbReference type="ChEBI" id="CHEBI:57856"/>
        <dbReference type="ChEBI" id="CHEBI:59789"/>
        <dbReference type="ChEBI" id="CHEBI:90615"/>
        <dbReference type="ChEBI" id="CHEBI:90616"/>
        <dbReference type="EC" id="2.1.1.72"/>
    </reaction>
</comment>
<dbReference type="SUPFAM" id="SSF53335">
    <property type="entry name" value="S-adenosyl-L-methionine-dependent methyltransferases"/>
    <property type="match status" value="1"/>
</dbReference>
<gene>
    <name evidence="8" type="ORF">CJ255_07665</name>
</gene>
<dbReference type="InterPro" id="IPR029063">
    <property type="entry name" value="SAM-dependent_MTases_sf"/>
</dbReference>
<protein>
    <recommendedName>
        <fullName evidence="1">site-specific DNA-methyltransferase (adenine-specific)</fullName>
        <ecNumber evidence="1">2.1.1.72</ecNumber>
    </recommendedName>
</protein>
<evidence type="ECO:0000313" key="9">
    <source>
        <dbReference type="Proteomes" id="UP000220527"/>
    </source>
</evidence>
<feature type="domain" description="Type II methyltransferase M.TaqI-like" evidence="6">
    <location>
        <begin position="634"/>
        <end position="886"/>
    </location>
</feature>
<evidence type="ECO:0000259" key="7">
    <source>
        <dbReference type="Pfam" id="PF20466"/>
    </source>
</evidence>
<reference evidence="9" key="1">
    <citation type="submission" date="2017-08" db="EMBL/GenBank/DDBJ databases">
        <authorList>
            <person name="Grouzdev D.S."/>
            <person name="Gaisin V.A."/>
            <person name="Rysina M.S."/>
            <person name="Gorlenko V.M."/>
        </authorList>
    </citation>
    <scope>NUCLEOTIDE SEQUENCE [LARGE SCALE GENOMIC DNA]</scope>
    <source>
        <strain evidence="9">Kir15-3F</strain>
    </source>
</reference>
<evidence type="ECO:0000256" key="1">
    <source>
        <dbReference type="ARBA" id="ARBA00011900"/>
    </source>
</evidence>
<evidence type="ECO:0000256" key="3">
    <source>
        <dbReference type="ARBA" id="ARBA00022679"/>
    </source>
</evidence>
<dbReference type="OrthoDB" id="32195at2"/>
<name>A0A2A6RLC9_9CHLR</name>
<comment type="caution">
    <text evidence="8">The sequence shown here is derived from an EMBL/GenBank/DDBJ whole genome shotgun (WGS) entry which is preliminary data.</text>
</comment>
<evidence type="ECO:0000313" key="8">
    <source>
        <dbReference type="EMBL" id="PDW03689.1"/>
    </source>
</evidence>
<keyword evidence="9" id="KW-1185">Reference proteome</keyword>
<evidence type="ECO:0000259" key="6">
    <source>
        <dbReference type="Pfam" id="PF07669"/>
    </source>
</evidence>
<dbReference type="EMBL" id="NQWI01000024">
    <property type="protein sequence ID" value="PDW03689.1"/>
    <property type="molecule type" value="Genomic_DNA"/>
</dbReference>
<dbReference type="InterPro" id="IPR011639">
    <property type="entry name" value="MethylTrfase_TaqI-like_dom"/>
</dbReference>
<evidence type="ECO:0000256" key="5">
    <source>
        <dbReference type="ARBA" id="ARBA00047942"/>
    </source>
</evidence>
<dbReference type="Proteomes" id="UP000220527">
    <property type="component" value="Unassembled WGS sequence"/>
</dbReference>
<dbReference type="GO" id="GO:0009007">
    <property type="term" value="F:site-specific DNA-methyltransferase (adenine-specific) activity"/>
    <property type="evidence" value="ECO:0007669"/>
    <property type="project" value="UniProtKB-EC"/>
</dbReference>
<evidence type="ECO:0000256" key="2">
    <source>
        <dbReference type="ARBA" id="ARBA00022603"/>
    </source>
</evidence>
<accession>A0A2A6RLC9</accession>
<keyword evidence="2" id="KW-0489">Methyltransferase</keyword>
<sequence length="1318" mass="146322">MLNSALAAHLEWLGFLRPTGLVVSAPALVRAGALLPQHDIAGQRLLLACCDPAAPEGQPRLADFFQFAREVLGWSFVAQGYAGSAVADAPLPPELQVTLLEYGETLAPDLAVRERDPAPGAPPWQLLVLLLPPGQDLDQVAAGAGQLPASPHGRMERLLRQTGVGAGLLCNGTTLRLVSAPRGESSGWLDFRLAEMVQTAGRPLVAALRLLLSEQRLLALPRAERLAALLEESRKFQNEVSERLAEQVLHALYALVRGFQTAHAESNGTLLREVLRDDPDLVYRGLLTVVLRLVFLRYAEERDLLPADETFLRSYGLAALYERLREDAALYPDTMDQRFGAWAQVVMLFRMIYDGVEAGDLRLPRRHGVLFDPDRFPFLEGRTSSLPRQQQQRLVPPRVPDGVVLLALEKLLLLDGERISYRALDVEQLGSVYETMMGFRLETARGQSLAIRAAKRSGAPTTINLEELLQTPPAQRLRWLQSATERKVAEGVAKSVQAAQTIADLHAALLPLVDQAATPDLVPPGGLVLQPSAERRRSGSHYTPRALTEPIVRTTLAPLLERLHTADGRPPRPAQILELKLCDPAMGSGAFLVEACRQLAEALLAAWHAHAARPPLAAHDDELLLARRLVAQRCLYGVDKNPVAVDLAKVSLWLVTLAKEEPFTFVDHALRHGDSLVGLQQAQIERFHWQTGGAALQDDFYTSTIRSQVQQAAELRSQIRHATAAQSDVALHTLWGAAQDALSRVRLYGDLVLAAFFAGSKPKEREAQRLAYAEDVRAERSAAHQARLEEWRHADLPLVPFHWEIEFPEVFQRANAGFDAVMGNPPFAGSVAIVEANLNGYTEWLREIHPESGGKCDLVAHFFRRGFNLIRQEGALGLIATNTIAQGDTRNSGLRWICEHGGTIYRADRRLKWPGMAAVIVSVIHIAKGAALMPPMLDHRQVERITAFLFHTGEHSDPKPLQANRLKSFNGTKVDGVGFLFNDTDRAEVSTPIAEMHRLIAENPDNSKVIFPYIGGEEINTSPSHSHHRYVINFGERSEEECRTNWPDLMKIVDTKVKSLRLASAASSKSNYSSAAQIYWRFARHSKDLYAAIEGMHRVLACSRVSQHISFVFLSTGLVYSDATVIFPLTTYAAFCALQSHTHEIWARFFASSLGDGLRYTPSDCFETFPFPQGWEAHAGLEAAGQAYYEYRAALMVERNEGLTKTYNRFHDPYEQEGAIVRLRELHSAMDRAVLAAYGWDDLATECEFLLDYAIDEESWGSKKKPYRYRWPDAVRDEVLARLLELNAVRAAQEALAGMGKRKGKGRSKEGMRDMFEG</sequence>
<dbReference type="GO" id="GO:0006304">
    <property type="term" value="P:DNA modification"/>
    <property type="evidence" value="ECO:0007669"/>
    <property type="project" value="InterPro"/>
</dbReference>
<dbReference type="REBASE" id="279115">
    <property type="entry name" value="Cba153FORF7665P"/>
</dbReference>
<feature type="domain" description="MmeI-like target recognition" evidence="7">
    <location>
        <begin position="994"/>
        <end position="1173"/>
    </location>
</feature>
<dbReference type="PRINTS" id="PR00507">
    <property type="entry name" value="N12N6MTFRASE"/>
</dbReference>
<dbReference type="EC" id="2.1.1.72" evidence="1"/>
<dbReference type="InterPro" id="IPR046820">
    <property type="entry name" value="MmeI_TRD"/>
</dbReference>
<dbReference type="PANTHER" id="PTHR33841:SF1">
    <property type="entry name" value="DNA METHYLTRANSFERASE A"/>
    <property type="match status" value="1"/>
</dbReference>
<organism evidence="8 9">
    <name type="scientific">Candidatus Viridilinea mediisalina</name>
    <dbReference type="NCBI Taxonomy" id="2024553"/>
    <lineage>
        <taxon>Bacteria</taxon>
        <taxon>Bacillati</taxon>
        <taxon>Chloroflexota</taxon>
        <taxon>Chloroflexia</taxon>
        <taxon>Chloroflexales</taxon>
        <taxon>Chloroflexineae</taxon>
        <taxon>Oscillochloridaceae</taxon>
        <taxon>Candidatus Viridilinea</taxon>
    </lineage>
</organism>
<dbReference type="Pfam" id="PF20466">
    <property type="entry name" value="MmeI_TRD"/>
    <property type="match status" value="1"/>
</dbReference>